<evidence type="ECO:0000313" key="1">
    <source>
        <dbReference type="EMBL" id="KAI5311152.1"/>
    </source>
</evidence>
<comment type="caution">
    <text evidence="1">The sequence shown here is derived from an EMBL/GenBank/DDBJ whole genome shotgun (WGS) entry which is preliminary data.</text>
</comment>
<organism evidence="1 2">
    <name type="scientific">Prunus dulcis</name>
    <name type="common">Almond</name>
    <name type="synonym">Amygdalus dulcis</name>
    <dbReference type="NCBI Taxonomy" id="3755"/>
    <lineage>
        <taxon>Eukaryota</taxon>
        <taxon>Viridiplantae</taxon>
        <taxon>Streptophyta</taxon>
        <taxon>Embryophyta</taxon>
        <taxon>Tracheophyta</taxon>
        <taxon>Spermatophyta</taxon>
        <taxon>Magnoliopsida</taxon>
        <taxon>eudicotyledons</taxon>
        <taxon>Gunneridae</taxon>
        <taxon>Pentapetalae</taxon>
        <taxon>rosids</taxon>
        <taxon>fabids</taxon>
        <taxon>Rosales</taxon>
        <taxon>Rosaceae</taxon>
        <taxon>Amygdaloideae</taxon>
        <taxon>Amygdaleae</taxon>
        <taxon>Prunus</taxon>
    </lineage>
</organism>
<dbReference type="EMBL" id="JAJFAZ020000086">
    <property type="protein sequence ID" value="KAI5311152.1"/>
    <property type="molecule type" value="Genomic_DNA"/>
</dbReference>
<keyword evidence="2" id="KW-1185">Reference proteome</keyword>
<dbReference type="Proteomes" id="UP001054821">
    <property type="component" value="Unassembled WGS sequence"/>
</dbReference>
<proteinExistence type="predicted"/>
<evidence type="ECO:0000313" key="2">
    <source>
        <dbReference type="Proteomes" id="UP001054821"/>
    </source>
</evidence>
<dbReference type="InterPro" id="IPR027417">
    <property type="entry name" value="P-loop_NTPase"/>
</dbReference>
<gene>
    <name evidence="1" type="ORF">L3X38_045502</name>
</gene>
<reference evidence="1 2" key="1">
    <citation type="journal article" date="2022" name="G3 (Bethesda)">
        <title>Whole-genome sequence and methylome profiling of the almond [Prunus dulcis (Mill.) D.A. Webb] cultivar 'Nonpareil'.</title>
        <authorList>
            <person name="D'Amico-Willman K.M."/>
            <person name="Ouma W.Z."/>
            <person name="Meulia T."/>
            <person name="Sideli G.M."/>
            <person name="Gradziel T.M."/>
            <person name="Fresnedo-Ramirez J."/>
        </authorList>
    </citation>
    <scope>NUCLEOTIDE SEQUENCE [LARGE SCALE GENOMIC DNA]</scope>
    <source>
        <strain evidence="1">Clone GOH B32 T37-40</strain>
    </source>
</reference>
<dbReference type="Gene3D" id="3.40.50.300">
    <property type="entry name" value="P-loop containing nucleotide triphosphate hydrolases"/>
    <property type="match status" value="1"/>
</dbReference>
<accession>A0AAD4YGW2</accession>
<sequence>MLFSDSWLHAEAFYTISFQNLALPEASTSHTELLDLKHLPVTSIGNSTYEVLYKFSHFNPIKTQTFHVLYRTYNNLDMKVIYRLFLGKE</sequence>
<protein>
    <submittedName>
        <fullName evidence="1">Uncharacterized protein</fullName>
    </submittedName>
</protein>
<name>A0AAD4YGW2_PRUDU</name>
<dbReference type="AlphaFoldDB" id="A0AAD4YGW2"/>